<evidence type="ECO:0000256" key="6">
    <source>
        <dbReference type="ARBA" id="ARBA00023043"/>
    </source>
</evidence>
<evidence type="ECO:0000256" key="1">
    <source>
        <dbReference type="ARBA" id="ARBA00004175"/>
    </source>
</evidence>
<keyword evidence="14" id="KW-1185">Reference proteome</keyword>
<keyword evidence="5" id="KW-0528">Neurotoxin</keyword>
<keyword evidence="6 12" id="KW-0040">ANK repeat</keyword>
<sequence length="157" mass="17815">MKNDIATVKQLISLDIDLNKKSQLGRSPIHWAIINNNTEIVALLIKAKCDIEVSDKFEMKPILMAAMVGNLEMVKMLIEAGCNCRVVNKKQQTVLHCAVKHDQNEILAYLLDNVTDIDINAVNEVIFIFKSEKQTNSNIYFVEYLVMANLSDDVLYQ</sequence>
<evidence type="ECO:0000256" key="2">
    <source>
        <dbReference type="ARBA" id="ARBA00022483"/>
    </source>
</evidence>
<dbReference type="GO" id="GO:0044218">
    <property type="term" value="C:other organism cell membrane"/>
    <property type="evidence" value="ECO:0007669"/>
    <property type="project" value="UniProtKB-KW"/>
</dbReference>
<dbReference type="AlphaFoldDB" id="A0A1Y3B7W6"/>
<dbReference type="Proteomes" id="UP000194236">
    <property type="component" value="Unassembled WGS sequence"/>
</dbReference>
<evidence type="ECO:0000256" key="7">
    <source>
        <dbReference type="ARBA" id="ARBA00023136"/>
    </source>
</evidence>
<evidence type="ECO:0000256" key="5">
    <source>
        <dbReference type="ARBA" id="ARBA00023028"/>
    </source>
</evidence>
<keyword evidence="2" id="KW-0268">Exocytosis</keyword>
<keyword evidence="8" id="KW-1053">Target membrane</keyword>
<dbReference type="PANTHER" id="PTHR24198:SF165">
    <property type="entry name" value="ANKYRIN REPEAT-CONTAINING PROTEIN-RELATED"/>
    <property type="match status" value="1"/>
</dbReference>
<dbReference type="EMBL" id="MUJZ01034886">
    <property type="protein sequence ID" value="OTF76980.1"/>
    <property type="molecule type" value="Genomic_DNA"/>
</dbReference>
<dbReference type="PROSITE" id="PS50088">
    <property type="entry name" value="ANK_REPEAT"/>
    <property type="match status" value="2"/>
</dbReference>
<dbReference type="InterPro" id="IPR036770">
    <property type="entry name" value="Ankyrin_rpt-contain_sf"/>
</dbReference>
<protein>
    <recommendedName>
        <fullName evidence="11">Alpha-latrotoxin</fullName>
    </recommendedName>
</protein>
<dbReference type="Gene3D" id="1.25.40.20">
    <property type="entry name" value="Ankyrin repeat-containing domain"/>
    <property type="match status" value="1"/>
</dbReference>
<dbReference type="GO" id="GO:0044231">
    <property type="term" value="C:host cell presynaptic membrane"/>
    <property type="evidence" value="ECO:0007669"/>
    <property type="project" value="UniProtKB-KW"/>
</dbReference>
<comment type="subunit">
    <text evidence="10">Homotetramer in membranes.</text>
</comment>
<keyword evidence="5" id="KW-0638">Presynaptic neurotoxin</keyword>
<reference evidence="13 14" key="1">
    <citation type="submission" date="2017-03" db="EMBL/GenBank/DDBJ databases">
        <title>Genome Survey of Euroglyphus maynei.</title>
        <authorList>
            <person name="Arlian L.G."/>
            <person name="Morgan M.S."/>
            <person name="Rider S.D."/>
        </authorList>
    </citation>
    <scope>NUCLEOTIDE SEQUENCE [LARGE SCALE GENOMIC DNA]</scope>
    <source>
        <strain evidence="13">Arlian Lab</strain>
        <tissue evidence="13">Whole body</tissue>
    </source>
</reference>
<organism evidence="13 14">
    <name type="scientific">Euroglyphus maynei</name>
    <name type="common">Mayne's house dust mite</name>
    <dbReference type="NCBI Taxonomy" id="6958"/>
    <lineage>
        <taxon>Eukaryota</taxon>
        <taxon>Metazoa</taxon>
        <taxon>Ecdysozoa</taxon>
        <taxon>Arthropoda</taxon>
        <taxon>Chelicerata</taxon>
        <taxon>Arachnida</taxon>
        <taxon>Acari</taxon>
        <taxon>Acariformes</taxon>
        <taxon>Sarcoptiformes</taxon>
        <taxon>Astigmata</taxon>
        <taxon>Psoroptidia</taxon>
        <taxon>Analgoidea</taxon>
        <taxon>Pyroglyphidae</taxon>
        <taxon>Pyroglyphinae</taxon>
        <taxon>Euroglyphus</taxon>
    </lineage>
</organism>
<dbReference type="OrthoDB" id="6537951at2759"/>
<evidence type="ECO:0000256" key="8">
    <source>
        <dbReference type="ARBA" id="ARBA00023298"/>
    </source>
</evidence>
<dbReference type="PROSITE" id="PS50297">
    <property type="entry name" value="ANK_REP_REGION"/>
    <property type="match status" value="1"/>
</dbReference>
<gene>
    <name evidence="13" type="ORF">BLA29_011206</name>
</gene>
<keyword evidence="4" id="KW-0677">Repeat</keyword>
<dbReference type="Pfam" id="PF12796">
    <property type="entry name" value="Ank_2"/>
    <property type="match status" value="1"/>
</dbReference>
<name>A0A1Y3B7W6_EURMA</name>
<feature type="repeat" description="ANK" evidence="12">
    <location>
        <begin position="24"/>
        <end position="56"/>
    </location>
</feature>
<dbReference type="GO" id="GO:0006887">
    <property type="term" value="P:exocytosis"/>
    <property type="evidence" value="ECO:0007669"/>
    <property type="project" value="UniProtKB-KW"/>
</dbReference>
<evidence type="ECO:0000256" key="12">
    <source>
        <dbReference type="PROSITE-ProRule" id="PRU00023"/>
    </source>
</evidence>
<evidence type="ECO:0000256" key="11">
    <source>
        <dbReference type="ARBA" id="ARBA00049811"/>
    </source>
</evidence>
<accession>A0A1Y3B7W6</accession>
<evidence type="ECO:0000256" key="3">
    <source>
        <dbReference type="ARBA" id="ARBA00022537"/>
    </source>
</evidence>
<evidence type="ECO:0000256" key="4">
    <source>
        <dbReference type="ARBA" id="ARBA00022737"/>
    </source>
</evidence>
<feature type="repeat" description="ANK" evidence="12">
    <location>
        <begin position="57"/>
        <end position="89"/>
    </location>
</feature>
<dbReference type="InterPro" id="IPR002110">
    <property type="entry name" value="Ankyrin_rpt"/>
</dbReference>
<keyword evidence="3" id="KW-1052">Target cell membrane</keyword>
<keyword evidence="7" id="KW-0472">Membrane</keyword>
<keyword evidence="5" id="KW-0800">Toxin</keyword>
<comment type="caution">
    <text evidence="13">The sequence shown here is derived from an EMBL/GenBank/DDBJ whole genome shotgun (WGS) entry which is preliminary data.</text>
</comment>
<evidence type="ECO:0000313" key="14">
    <source>
        <dbReference type="Proteomes" id="UP000194236"/>
    </source>
</evidence>
<comment type="subcellular location">
    <subcellularLocation>
        <location evidence="1">Target cell membrane</location>
    </subcellularLocation>
</comment>
<evidence type="ECO:0000256" key="10">
    <source>
        <dbReference type="ARBA" id="ARBA00049715"/>
    </source>
</evidence>
<evidence type="ECO:0000313" key="13">
    <source>
        <dbReference type="EMBL" id="OTF76980.1"/>
    </source>
</evidence>
<dbReference type="SUPFAM" id="SSF48403">
    <property type="entry name" value="Ankyrin repeat"/>
    <property type="match status" value="1"/>
</dbReference>
<proteinExistence type="inferred from homology"/>
<evidence type="ECO:0000256" key="9">
    <source>
        <dbReference type="ARBA" id="ARBA00049657"/>
    </source>
</evidence>
<dbReference type="Pfam" id="PF00023">
    <property type="entry name" value="Ank"/>
    <property type="match status" value="1"/>
</dbReference>
<comment type="similarity">
    <text evidence="9">Belongs to the cationic peptide 01 (latrotoxin) family. 03 (alpha-latrotoxin) subfamily.</text>
</comment>
<dbReference type="SMART" id="SM00248">
    <property type="entry name" value="ANK"/>
    <property type="match status" value="3"/>
</dbReference>
<dbReference type="PANTHER" id="PTHR24198">
    <property type="entry name" value="ANKYRIN REPEAT AND PROTEIN KINASE DOMAIN-CONTAINING PROTEIN"/>
    <property type="match status" value="1"/>
</dbReference>